<dbReference type="EMBL" id="JBEZVI010000015">
    <property type="protein sequence ID" value="MEU3712208.1"/>
    <property type="molecule type" value="Genomic_DNA"/>
</dbReference>
<keyword evidence="2" id="KW-1185">Reference proteome</keyword>
<comment type="caution">
    <text evidence="1">The sequence shown here is derived from an EMBL/GenBank/DDBJ whole genome shotgun (WGS) entry which is preliminary data.</text>
</comment>
<evidence type="ECO:0000313" key="2">
    <source>
        <dbReference type="Proteomes" id="UP001550853"/>
    </source>
</evidence>
<dbReference type="RefSeq" id="WP_030285037.1">
    <property type="nucleotide sequence ID" value="NZ_JBEZVI010000015.1"/>
</dbReference>
<gene>
    <name evidence="1" type="ORF">AB0E61_19210</name>
</gene>
<evidence type="ECO:0000313" key="1">
    <source>
        <dbReference type="EMBL" id="MEU3712208.1"/>
    </source>
</evidence>
<accession>A0ABV2Z2I0</accession>
<dbReference type="Proteomes" id="UP001550853">
    <property type="component" value="Unassembled WGS sequence"/>
</dbReference>
<reference evidence="1 2" key="1">
    <citation type="submission" date="2024-06" db="EMBL/GenBank/DDBJ databases">
        <title>The Natural Products Discovery Center: Release of the First 8490 Sequenced Strains for Exploring Actinobacteria Biosynthetic Diversity.</title>
        <authorList>
            <person name="Kalkreuter E."/>
            <person name="Kautsar S.A."/>
            <person name="Yang D."/>
            <person name="Bader C.D."/>
            <person name="Teijaro C.N."/>
            <person name="Fluegel L."/>
            <person name="Davis C.M."/>
            <person name="Simpson J.R."/>
            <person name="Lauterbach L."/>
            <person name="Steele A.D."/>
            <person name="Gui C."/>
            <person name="Meng S."/>
            <person name="Li G."/>
            <person name="Viehrig K."/>
            <person name="Ye F."/>
            <person name="Su P."/>
            <person name="Kiefer A.F."/>
            <person name="Nichols A."/>
            <person name="Cepeda A.J."/>
            <person name="Yan W."/>
            <person name="Fan B."/>
            <person name="Jiang Y."/>
            <person name="Adhikari A."/>
            <person name="Zheng C.-J."/>
            <person name="Schuster L."/>
            <person name="Cowan T.M."/>
            <person name="Smanski M.J."/>
            <person name="Chevrette M.G."/>
            <person name="De Carvalho L.P.S."/>
            <person name="Shen B."/>
        </authorList>
    </citation>
    <scope>NUCLEOTIDE SEQUENCE [LARGE SCALE GENOMIC DNA]</scope>
    <source>
        <strain evidence="1 2">NPDC033039</strain>
    </source>
</reference>
<name>A0ABV2Z2I0_9ACTN</name>
<sequence length="187" mass="20013">MSENRDEMYPPFTAKALMAGLRAAGIDPQEVSITPSGVLTVRHLSGGQIEAITERLHPDLLPLVTGLREALAAHGIHVMPTAEHGRILLGSYSIPQVDALTAALGGTPLPELSGTETPGWEGSDKVCRALEAASRSAIGHRLHGDLHPYCVACDRDARLQFLPVPPDVAHQLTDVLNRRSPQSCTRP</sequence>
<organism evidence="1 2">
    <name type="scientific">Streptomyces catenulae</name>
    <dbReference type="NCBI Taxonomy" id="66875"/>
    <lineage>
        <taxon>Bacteria</taxon>
        <taxon>Bacillati</taxon>
        <taxon>Actinomycetota</taxon>
        <taxon>Actinomycetes</taxon>
        <taxon>Kitasatosporales</taxon>
        <taxon>Streptomycetaceae</taxon>
        <taxon>Streptomyces</taxon>
    </lineage>
</organism>
<protein>
    <submittedName>
        <fullName evidence="1">Uncharacterized protein</fullName>
    </submittedName>
</protein>
<proteinExistence type="predicted"/>